<accession>A0A4Y6UVK6</accession>
<feature type="transmembrane region" description="Helical" evidence="1">
    <location>
        <begin position="93"/>
        <end position="116"/>
    </location>
</feature>
<keyword evidence="1" id="KW-0812">Transmembrane</keyword>
<evidence type="ECO:0000256" key="2">
    <source>
        <dbReference type="SAM" id="SignalP"/>
    </source>
</evidence>
<evidence type="ECO:0000256" key="1">
    <source>
        <dbReference type="SAM" id="Phobius"/>
    </source>
</evidence>
<feature type="chain" id="PRO_5021194111" evidence="2">
    <location>
        <begin position="29"/>
        <end position="124"/>
    </location>
</feature>
<evidence type="ECO:0000313" key="4">
    <source>
        <dbReference type="Proteomes" id="UP000316968"/>
    </source>
</evidence>
<dbReference type="KEGG" id="saca:FFV09_13325"/>
<dbReference type="Proteomes" id="UP000316968">
    <property type="component" value="Chromosome"/>
</dbReference>
<keyword evidence="4" id="KW-1185">Reference proteome</keyword>
<sequence>MFKRKLAPAALAVAIAFSLTGAVSSTHAAAPVLPAGPSAASVESDVLVGELASSASASPARAQETLNRELAVSADALERLQPEAASLADGKGLVVFCVSMALSLALMFGVFGLSNLRKNGRRSR</sequence>
<evidence type="ECO:0000313" key="3">
    <source>
        <dbReference type="EMBL" id="QDH21743.1"/>
    </source>
</evidence>
<proteinExistence type="predicted"/>
<keyword evidence="1" id="KW-1133">Transmembrane helix</keyword>
<dbReference type="EMBL" id="CP041217">
    <property type="protein sequence ID" value="QDH21743.1"/>
    <property type="molecule type" value="Genomic_DNA"/>
</dbReference>
<feature type="signal peptide" evidence="2">
    <location>
        <begin position="1"/>
        <end position="28"/>
    </location>
</feature>
<protein>
    <submittedName>
        <fullName evidence="3">Uncharacterized protein</fullName>
    </submittedName>
</protein>
<gene>
    <name evidence="3" type="ORF">FFV09_13325</name>
</gene>
<dbReference type="RefSeq" id="WP_141448287.1">
    <property type="nucleotide sequence ID" value="NZ_CP041217.1"/>
</dbReference>
<reference evidence="3 4" key="1">
    <citation type="submission" date="2019-06" db="EMBL/GenBank/DDBJ databases">
        <title>Saccharibacillus brassicae sp. nov., an endophytic bacterium isolated from Chinese cabbage seeds (Brassica pekinensis).</title>
        <authorList>
            <person name="Jiang L."/>
            <person name="Lee J."/>
            <person name="Kim S.W."/>
        </authorList>
    </citation>
    <scope>NUCLEOTIDE SEQUENCE [LARGE SCALE GENOMIC DNA]</scope>
    <source>
        <strain evidence="4">KCTC 43072 / ATSA2</strain>
    </source>
</reference>
<organism evidence="3 4">
    <name type="scientific">Saccharibacillus brassicae</name>
    <dbReference type="NCBI Taxonomy" id="2583377"/>
    <lineage>
        <taxon>Bacteria</taxon>
        <taxon>Bacillati</taxon>
        <taxon>Bacillota</taxon>
        <taxon>Bacilli</taxon>
        <taxon>Bacillales</taxon>
        <taxon>Paenibacillaceae</taxon>
        <taxon>Saccharibacillus</taxon>
    </lineage>
</organism>
<keyword evidence="2" id="KW-0732">Signal</keyword>
<dbReference type="AlphaFoldDB" id="A0A4Y6UVK6"/>
<dbReference type="OrthoDB" id="2680725at2"/>
<name>A0A4Y6UVK6_SACBS</name>
<keyword evidence="1" id="KW-0472">Membrane</keyword>